<name>A0A0E9RNC6_ANGAN</name>
<dbReference type="AlphaFoldDB" id="A0A0E9RNC6"/>
<reference evidence="1" key="2">
    <citation type="journal article" date="2015" name="Fish Shellfish Immunol.">
        <title>Early steps in the European eel (Anguilla anguilla)-Vibrio vulnificus interaction in the gills: Role of the RtxA13 toxin.</title>
        <authorList>
            <person name="Callol A."/>
            <person name="Pajuelo D."/>
            <person name="Ebbesson L."/>
            <person name="Teles M."/>
            <person name="MacKenzie S."/>
            <person name="Amaro C."/>
        </authorList>
    </citation>
    <scope>NUCLEOTIDE SEQUENCE</scope>
</reference>
<sequence>MYQSSLLNKYLSYCPKSGTWGTGIVMYRAGI</sequence>
<evidence type="ECO:0000313" key="1">
    <source>
        <dbReference type="EMBL" id="JAH30302.1"/>
    </source>
</evidence>
<protein>
    <submittedName>
        <fullName evidence="1">Uncharacterized protein</fullName>
    </submittedName>
</protein>
<proteinExistence type="predicted"/>
<organism evidence="1">
    <name type="scientific">Anguilla anguilla</name>
    <name type="common">European freshwater eel</name>
    <name type="synonym">Muraena anguilla</name>
    <dbReference type="NCBI Taxonomy" id="7936"/>
    <lineage>
        <taxon>Eukaryota</taxon>
        <taxon>Metazoa</taxon>
        <taxon>Chordata</taxon>
        <taxon>Craniata</taxon>
        <taxon>Vertebrata</taxon>
        <taxon>Euteleostomi</taxon>
        <taxon>Actinopterygii</taxon>
        <taxon>Neopterygii</taxon>
        <taxon>Teleostei</taxon>
        <taxon>Anguilliformes</taxon>
        <taxon>Anguillidae</taxon>
        <taxon>Anguilla</taxon>
    </lineage>
</organism>
<dbReference type="EMBL" id="GBXM01078275">
    <property type="protein sequence ID" value="JAH30302.1"/>
    <property type="molecule type" value="Transcribed_RNA"/>
</dbReference>
<reference evidence="1" key="1">
    <citation type="submission" date="2014-11" db="EMBL/GenBank/DDBJ databases">
        <authorList>
            <person name="Amaro Gonzalez C."/>
        </authorList>
    </citation>
    <scope>NUCLEOTIDE SEQUENCE</scope>
</reference>
<accession>A0A0E9RNC6</accession>